<comment type="similarity">
    <text evidence="1 5">Belongs to the TCP-1 chaperonin family.</text>
</comment>
<feature type="region of interest" description="Disordered" evidence="6">
    <location>
        <begin position="244"/>
        <end position="266"/>
    </location>
</feature>
<dbReference type="Gene3D" id="1.10.560.10">
    <property type="entry name" value="GroEL-like equatorial domain"/>
    <property type="match status" value="1"/>
</dbReference>
<dbReference type="InterPro" id="IPR017998">
    <property type="entry name" value="Chaperone_TCP-1"/>
</dbReference>
<keyword evidence="8" id="KW-1185">Reference proteome</keyword>
<dbReference type="PRINTS" id="PR00304">
    <property type="entry name" value="TCOMPLEXTCP1"/>
</dbReference>
<protein>
    <submittedName>
        <fullName evidence="7">Thermosome subunit</fullName>
    </submittedName>
</protein>
<comment type="caution">
    <text evidence="7">The sequence shown here is derived from an EMBL/GenBank/DDBJ whole genome shotgun (WGS) entry which is preliminary data.</text>
</comment>
<dbReference type="GO" id="GO:0140662">
    <property type="term" value="F:ATP-dependent protein folding chaperone"/>
    <property type="evidence" value="ECO:0007669"/>
    <property type="project" value="InterPro"/>
</dbReference>
<organism evidence="7 8">
    <name type="scientific">candidate division MSBL1 archaeon SCGC-AAA261G05</name>
    <dbReference type="NCBI Taxonomy" id="1698276"/>
    <lineage>
        <taxon>Archaea</taxon>
        <taxon>Methanobacteriati</taxon>
        <taxon>Methanobacteriota</taxon>
        <taxon>candidate division MSBL1</taxon>
    </lineage>
</organism>
<evidence type="ECO:0000313" key="7">
    <source>
        <dbReference type="EMBL" id="KXB03081.1"/>
    </source>
</evidence>
<gene>
    <name evidence="7" type="ORF">AKJ47_02870</name>
</gene>
<dbReference type="InterPro" id="IPR002423">
    <property type="entry name" value="Cpn60/GroEL/TCP-1"/>
</dbReference>
<sequence length="266" mass="28445">IKEAGANTVICQKGIDDLAQHFLAREGIFAIRRAKKSDMERLSRATGGRIVTGIEDLTSKDLGEAKTVEERKISGEEMTFIEECKEPKAVSILIRGGTEHVVDEAERSLNDAINAVKGAIENEKVVAGGGAPEIEVARRLREYSEAIGGREALAVNSFADAVESIARTLAENAGLDPIDTLVELRSKHEEEGENMGIDVFKGEVVDMFDRGVIEPTNVKIQAISSGDEAGEMILRIDDVIAATKEEEPEAGGPGAPGEMPPGGMGY</sequence>
<dbReference type="AlphaFoldDB" id="A0A133V9H4"/>
<evidence type="ECO:0000256" key="2">
    <source>
        <dbReference type="ARBA" id="ARBA00022741"/>
    </source>
</evidence>
<dbReference type="GO" id="GO:0005524">
    <property type="term" value="F:ATP binding"/>
    <property type="evidence" value="ECO:0007669"/>
    <property type="project" value="UniProtKB-KW"/>
</dbReference>
<dbReference type="SUPFAM" id="SSF52029">
    <property type="entry name" value="GroEL apical domain-like"/>
    <property type="match status" value="1"/>
</dbReference>
<dbReference type="InterPro" id="IPR027409">
    <property type="entry name" value="GroEL-like_apical_dom_sf"/>
</dbReference>
<dbReference type="EMBL" id="LHYA01000044">
    <property type="protein sequence ID" value="KXB03081.1"/>
    <property type="molecule type" value="Genomic_DNA"/>
</dbReference>
<dbReference type="PANTHER" id="PTHR11353">
    <property type="entry name" value="CHAPERONIN"/>
    <property type="match status" value="1"/>
</dbReference>
<name>A0A133V9H4_9EURY</name>
<accession>A0A133V9H4</accession>
<dbReference type="Pfam" id="PF00118">
    <property type="entry name" value="Cpn60_TCP1"/>
    <property type="match status" value="1"/>
</dbReference>
<dbReference type="Gene3D" id="3.30.260.10">
    <property type="entry name" value="TCP-1-like chaperonin intermediate domain"/>
    <property type="match status" value="1"/>
</dbReference>
<evidence type="ECO:0000256" key="3">
    <source>
        <dbReference type="ARBA" id="ARBA00022840"/>
    </source>
</evidence>
<feature type="non-terminal residue" evidence="7">
    <location>
        <position position="1"/>
    </location>
</feature>
<evidence type="ECO:0000256" key="5">
    <source>
        <dbReference type="RuleBase" id="RU004187"/>
    </source>
</evidence>
<dbReference type="SUPFAM" id="SSF48592">
    <property type="entry name" value="GroEL equatorial domain-like"/>
    <property type="match status" value="1"/>
</dbReference>
<dbReference type="Proteomes" id="UP000070405">
    <property type="component" value="Unassembled WGS sequence"/>
</dbReference>
<feature type="compositionally biased region" description="Gly residues" evidence="6">
    <location>
        <begin position="251"/>
        <end position="266"/>
    </location>
</feature>
<proteinExistence type="inferred from homology"/>
<evidence type="ECO:0000313" key="8">
    <source>
        <dbReference type="Proteomes" id="UP000070405"/>
    </source>
</evidence>
<dbReference type="InterPro" id="IPR027413">
    <property type="entry name" value="GROEL-like_equatorial_sf"/>
</dbReference>
<evidence type="ECO:0000256" key="4">
    <source>
        <dbReference type="ARBA" id="ARBA00023186"/>
    </source>
</evidence>
<dbReference type="InterPro" id="IPR027410">
    <property type="entry name" value="TCP-1-like_intermed_sf"/>
</dbReference>
<reference evidence="7 8" key="1">
    <citation type="journal article" date="2016" name="Sci. Rep.">
        <title>Metabolic traits of an uncultured archaeal lineage -MSBL1- from brine pools of the Red Sea.</title>
        <authorList>
            <person name="Mwirichia R."/>
            <person name="Alam I."/>
            <person name="Rashid M."/>
            <person name="Vinu M."/>
            <person name="Ba-Alawi W."/>
            <person name="Anthony Kamau A."/>
            <person name="Kamanda Ngugi D."/>
            <person name="Goker M."/>
            <person name="Klenk H.P."/>
            <person name="Bajic V."/>
            <person name="Stingl U."/>
        </authorList>
    </citation>
    <scope>NUCLEOTIDE SEQUENCE [LARGE SCALE GENOMIC DNA]</scope>
    <source>
        <strain evidence="7">SCGC-AAA261G05</strain>
    </source>
</reference>
<evidence type="ECO:0000256" key="6">
    <source>
        <dbReference type="SAM" id="MobiDB-lite"/>
    </source>
</evidence>
<evidence type="ECO:0000256" key="1">
    <source>
        <dbReference type="ARBA" id="ARBA00008020"/>
    </source>
</evidence>
<keyword evidence="4 5" id="KW-0143">Chaperone</keyword>
<dbReference type="PATRIC" id="fig|1698276.3.peg.523"/>
<keyword evidence="2 5" id="KW-0547">Nucleotide-binding</keyword>
<dbReference type="Gene3D" id="3.50.7.10">
    <property type="entry name" value="GroEL"/>
    <property type="match status" value="1"/>
</dbReference>
<keyword evidence="3 5" id="KW-0067">ATP-binding</keyword>